<comment type="similarity">
    <text evidence="2">Belongs to the bacterial solute-binding protein 8 family.</text>
</comment>
<evidence type="ECO:0000256" key="4">
    <source>
        <dbReference type="ARBA" id="ARBA00022729"/>
    </source>
</evidence>
<keyword evidence="4 6" id="KW-0732">Signal</keyword>
<dbReference type="InterPro" id="IPR051313">
    <property type="entry name" value="Bact_iron-sidero_bind"/>
</dbReference>
<evidence type="ECO:0000256" key="6">
    <source>
        <dbReference type="SAM" id="SignalP"/>
    </source>
</evidence>
<comment type="subcellular location">
    <subcellularLocation>
        <location evidence="1">Cell envelope</location>
    </subcellularLocation>
</comment>
<dbReference type="Gene3D" id="3.40.50.1980">
    <property type="entry name" value="Nitrogenase molybdenum iron protein domain"/>
    <property type="match status" value="2"/>
</dbReference>
<dbReference type="RefSeq" id="WP_183571449.1">
    <property type="nucleotide sequence ID" value="NZ_CBCSLB010000038.1"/>
</dbReference>
<feature type="domain" description="Fe/B12 periplasmic-binding" evidence="7">
    <location>
        <begin position="80"/>
        <end position="343"/>
    </location>
</feature>
<evidence type="ECO:0000313" key="8">
    <source>
        <dbReference type="EMBL" id="MBB3156202.1"/>
    </source>
</evidence>
<dbReference type="InterPro" id="IPR002491">
    <property type="entry name" value="ABC_transptr_periplasmic_BD"/>
</dbReference>
<evidence type="ECO:0000256" key="3">
    <source>
        <dbReference type="ARBA" id="ARBA00022448"/>
    </source>
</evidence>
<sequence>MKTAKLRMAAACLLMFVMMLVSACSNAGTANHAATEAPAATDAAENTSGNNATAGDSAAFPRTVTSADGKEVTIAEQPKKIALVHWGLTQELLGFELPSIAVTLPFTAKNSFLDSDVYKPYVEKFDEVTVVGENTAVNLEALLQYEPDIILAGSVTNKDITDQLSQIAPTVLIDEEKTNVWMDWQGVITQFGDILGQETLAKQTIDDFSAKVEEAKTQLGDVEGTVAYLQVRDKNIWLQGTTYAGDYYEPLGLNAPEEAKGDGIELTLEGLSAINPDHIFLGYFNYNDKSLAALSDEWEQSEVWKKLKAVQQNQVYAINGELAYGYGPISKINGLAAIVDALK</sequence>
<keyword evidence="3" id="KW-0813">Transport</keyword>
<dbReference type="GO" id="GO:0030288">
    <property type="term" value="C:outer membrane-bounded periplasmic space"/>
    <property type="evidence" value="ECO:0007669"/>
    <property type="project" value="TreeGrafter"/>
</dbReference>
<dbReference type="GO" id="GO:1901678">
    <property type="term" value="P:iron coordination entity transport"/>
    <property type="evidence" value="ECO:0007669"/>
    <property type="project" value="UniProtKB-ARBA"/>
</dbReference>
<dbReference type="Pfam" id="PF01497">
    <property type="entry name" value="Peripla_BP_2"/>
    <property type="match status" value="1"/>
</dbReference>
<evidence type="ECO:0000256" key="2">
    <source>
        <dbReference type="ARBA" id="ARBA00008814"/>
    </source>
</evidence>
<protein>
    <submittedName>
        <fullName evidence="8">Iron complex transport system substrate-binding protein</fullName>
    </submittedName>
</protein>
<dbReference type="EMBL" id="JACHXW010000034">
    <property type="protein sequence ID" value="MBB3156202.1"/>
    <property type="molecule type" value="Genomic_DNA"/>
</dbReference>
<dbReference type="PANTHER" id="PTHR30532:SF29">
    <property type="entry name" value="FE(3+) DICITRATE-BINDING PERIPLASMIC PROTEIN"/>
    <property type="match status" value="1"/>
</dbReference>
<dbReference type="SUPFAM" id="SSF53807">
    <property type="entry name" value="Helical backbone' metal receptor"/>
    <property type="match status" value="1"/>
</dbReference>
<name>A0A7W5CEL5_9BACL</name>
<evidence type="ECO:0000313" key="9">
    <source>
        <dbReference type="Proteomes" id="UP000518605"/>
    </source>
</evidence>
<proteinExistence type="inferred from homology"/>
<dbReference type="PANTHER" id="PTHR30532">
    <property type="entry name" value="IRON III DICITRATE-BINDING PERIPLASMIC PROTEIN"/>
    <property type="match status" value="1"/>
</dbReference>
<gene>
    <name evidence="8" type="ORF">FHS16_006324</name>
</gene>
<feature type="region of interest" description="Disordered" evidence="5">
    <location>
        <begin position="41"/>
        <end position="60"/>
    </location>
</feature>
<evidence type="ECO:0000256" key="1">
    <source>
        <dbReference type="ARBA" id="ARBA00004196"/>
    </source>
</evidence>
<dbReference type="PROSITE" id="PS50983">
    <property type="entry name" value="FE_B12_PBP"/>
    <property type="match status" value="1"/>
</dbReference>
<keyword evidence="9" id="KW-1185">Reference proteome</keyword>
<accession>A0A7W5CEL5</accession>
<organism evidence="8 9">
    <name type="scientific">Paenibacillus endophyticus</name>
    <dbReference type="NCBI Taxonomy" id="1294268"/>
    <lineage>
        <taxon>Bacteria</taxon>
        <taxon>Bacillati</taxon>
        <taxon>Bacillota</taxon>
        <taxon>Bacilli</taxon>
        <taxon>Bacillales</taxon>
        <taxon>Paenibacillaceae</taxon>
        <taxon>Paenibacillus</taxon>
    </lineage>
</organism>
<comment type="caution">
    <text evidence="8">The sequence shown here is derived from an EMBL/GenBank/DDBJ whole genome shotgun (WGS) entry which is preliminary data.</text>
</comment>
<dbReference type="AlphaFoldDB" id="A0A7W5CEL5"/>
<evidence type="ECO:0000256" key="5">
    <source>
        <dbReference type="SAM" id="MobiDB-lite"/>
    </source>
</evidence>
<evidence type="ECO:0000259" key="7">
    <source>
        <dbReference type="PROSITE" id="PS50983"/>
    </source>
</evidence>
<dbReference type="Proteomes" id="UP000518605">
    <property type="component" value="Unassembled WGS sequence"/>
</dbReference>
<dbReference type="PROSITE" id="PS51257">
    <property type="entry name" value="PROKAR_LIPOPROTEIN"/>
    <property type="match status" value="1"/>
</dbReference>
<feature type="chain" id="PRO_5038952699" evidence="6">
    <location>
        <begin position="24"/>
        <end position="343"/>
    </location>
</feature>
<reference evidence="8 9" key="1">
    <citation type="submission" date="2020-08" db="EMBL/GenBank/DDBJ databases">
        <title>Genomic Encyclopedia of Type Strains, Phase III (KMG-III): the genomes of soil and plant-associated and newly described type strains.</title>
        <authorList>
            <person name="Whitman W."/>
        </authorList>
    </citation>
    <scope>NUCLEOTIDE SEQUENCE [LARGE SCALE GENOMIC DNA]</scope>
    <source>
        <strain evidence="8 9">CECT 8234</strain>
    </source>
</reference>
<feature type="signal peptide" evidence="6">
    <location>
        <begin position="1"/>
        <end position="23"/>
    </location>
</feature>